<dbReference type="GeneID" id="61054142"/>
<protein>
    <submittedName>
        <fullName evidence="2">Molybdopterin/thiamine biosynthesis adenylyltransferase</fullName>
    </submittedName>
</protein>
<evidence type="ECO:0000259" key="1">
    <source>
        <dbReference type="Pfam" id="PF00899"/>
    </source>
</evidence>
<keyword evidence="2" id="KW-0808">Transferase</keyword>
<dbReference type="Proteomes" id="UP000245631">
    <property type="component" value="Unassembled WGS sequence"/>
</dbReference>
<dbReference type="Gene3D" id="3.40.50.720">
    <property type="entry name" value="NAD(P)-binding Rossmann-like Domain"/>
    <property type="match status" value="1"/>
</dbReference>
<dbReference type="SUPFAM" id="SSF69572">
    <property type="entry name" value="Activating enzymes of the ubiquitin-like proteins"/>
    <property type="match status" value="1"/>
</dbReference>
<reference evidence="2 3" key="1">
    <citation type="submission" date="2018-05" db="EMBL/GenBank/DDBJ databases">
        <title>Genomic Encyclopedia of Type Strains, Phase IV (KMG-IV): sequencing the most valuable type-strain genomes for metagenomic binning, comparative biology and taxonomic classification.</title>
        <authorList>
            <person name="Goeker M."/>
        </authorList>
    </citation>
    <scope>NUCLEOTIDE SEQUENCE [LARGE SCALE GENOMIC DNA]</scope>
    <source>
        <strain evidence="2 3">DSM 2626</strain>
    </source>
</reference>
<dbReference type="EMBL" id="QGGH01000007">
    <property type="protein sequence ID" value="PWJ89528.1"/>
    <property type="molecule type" value="Genomic_DNA"/>
</dbReference>
<dbReference type="GO" id="GO:0016779">
    <property type="term" value="F:nucleotidyltransferase activity"/>
    <property type="evidence" value="ECO:0007669"/>
    <property type="project" value="UniProtKB-KW"/>
</dbReference>
<sequence>MSNSDQRSMIRDAMQAIAQRKPGKSKLVYDKTKRTIVAVSEGASTPQALNITADDADMFGVVTLSSGWLREKWPYLTKVGSLPVEFSSWDDGDALTQLDLCIQSSGTQVPATLVFGKQQGQPAGGMVISIIETDKPVHRADVFVSPDNIAYRAELIEPHDHTVDRREVVFADIEPQLDLRRAGILETTILKDRTVLCIGLGTGGAHVAVELAKSGVGHFMLVDRDRLSVGNVVRHPGGISQVGRAKVNVTRDLILEKNPNAQVDVRVAEASFGNRDMIAGLVQTADLVICGTDNRQSKLLINEICVSANKPAVYGGAFRRAYGGQILRVRPKESPCQQCFVSALPDAASDVEVSSQDDADVIAYSDRPVAVEPGLSLDVLPIATQLAKLALLELLAGKSSTLNVLKRDFDAPWYLWINRPEPGTQYAEMPPLSESRDEMTINRWYGIYFERDEQCPVCGDFLAGFVAAYGIDPSQLPALREKD</sequence>
<evidence type="ECO:0000313" key="3">
    <source>
        <dbReference type="Proteomes" id="UP000245631"/>
    </source>
</evidence>
<dbReference type="GO" id="GO:0061503">
    <property type="term" value="F:tRNA threonylcarbamoyladenosine dehydratase"/>
    <property type="evidence" value="ECO:0007669"/>
    <property type="project" value="TreeGrafter"/>
</dbReference>
<comment type="caution">
    <text evidence="2">The sequence shown here is derived from an EMBL/GenBank/DDBJ whole genome shotgun (WGS) entry which is preliminary data.</text>
</comment>
<dbReference type="GO" id="GO:0061504">
    <property type="term" value="P:cyclic threonylcarbamoyladenosine biosynthetic process"/>
    <property type="evidence" value="ECO:0007669"/>
    <property type="project" value="TreeGrafter"/>
</dbReference>
<gene>
    <name evidence="2" type="ORF">C8D77_107172</name>
</gene>
<dbReference type="InterPro" id="IPR045886">
    <property type="entry name" value="ThiF/MoeB/HesA"/>
</dbReference>
<evidence type="ECO:0000313" key="2">
    <source>
        <dbReference type="EMBL" id="PWJ89528.1"/>
    </source>
</evidence>
<name>A0A8E2W9S3_RHILI</name>
<dbReference type="InterPro" id="IPR035985">
    <property type="entry name" value="Ubiquitin-activating_enz"/>
</dbReference>
<proteinExistence type="predicted"/>
<dbReference type="AlphaFoldDB" id="A0A8E2W9S3"/>
<feature type="domain" description="THIF-type NAD/FAD binding fold" evidence="1">
    <location>
        <begin position="176"/>
        <end position="350"/>
    </location>
</feature>
<organism evidence="2 3">
    <name type="scientific">Rhizobium loti</name>
    <name type="common">Mesorhizobium loti</name>
    <dbReference type="NCBI Taxonomy" id="381"/>
    <lineage>
        <taxon>Bacteria</taxon>
        <taxon>Pseudomonadati</taxon>
        <taxon>Pseudomonadota</taxon>
        <taxon>Alphaproteobacteria</taxon>
        <taxon>Hyphomicrobiales</taxon>
        <taxon>Phyllobacteriaceae</taxon>
        <taxon>Mesorhizobium</taxon>
    </lineage>
</organism>
<dbReference type="RefSeq" id="WP_109668806.1">
    <property type="nucleotide sequence ID" value="NZ_QGGH01000007.1"/>
</dbReference>
<accession>A0A8E2W9S3</accession>
<dbReference type="Pfam" id="PF00899">
    <property type="entry name" value="ThiF"/>
    <property type="match status" value="1"/>
</dbReference>
<dbReference type="GO" id="GO:0008641">
    <property type="term" value="F:ubiquitin-like modifier activating enzyme activity"/>
    <property type="evidence" value="ECO:0007669"/>
    <property type="project" value="InterPro"/>
</dbReference>
<dbReference type="PANTHER" id="PTHR43267:SF3">
    <property type="entry name" value="THIF PROTEIN"/>
    <property type="match status" value="1"/>
</dbReference>
<dbReference type="InterPro" id="IPR000594">
    <property type="entry name" value="ThiF_NAD_FAD-bd"/>
</dbReference>
<dbReference type="PANTHER" id="PTHR43267">
    <property type="entry name" value="TRNA THREONYLCARBAMOYLADENOSINE DEHYDRATASE"/>
    <property type="match status" value="1"/>
</dbReference>
<keyword evidence="2" id="KW-0548">Nucleotidyltransferase</keyword>